<dbReference type="InterPro" id="IPR001322">
    <property type="entry name" value="Lamin_tail_dom"/>
</dbReference>
<keyword evidence="1" id="KW-0732">Signal</keyword>
<dbReference type="InterPro" id="IPR047971">
    <property type="entry name" value="ExeM-like"/>
</dbReference>
<evidence type="ECO:0000313" key="4">
    <source>
        <dbReference type="EMBL" id="ABI71557.1"/>
    </source>
</evidence>
<dbReference type="FunFam" id="3.60.10.10:FF:000072">
    <property type="entry name" value="Extracellular nuclease"/>
    <property type="match status" value="1"/>
</dbReference>
<sequence length="955" mass="102825" precursor="true">MLVRKSLLAMSISSLMVFNVAAQDVLISEYIEGSSNNKAIELYNPSSTAIDLSDYVLSFYFNGNTAATTNITLDGNIAANSTFVIADNDASAEILALAQQISTASFFNGDDAIVLSHNNLVIDSLGQVGVDPGSEWGTGDLSTQNNTLRRDASQLVADIITDDEVTLAGWQGFAQDDISDLGVFAGNDSGPTDPVDPVDPTEPIEFVCSQSAVAIHDIQGIDAASPLVGSDVVVEAIVTSNQQAGLKGIFIQMADSEVDTDINTSEGIFVYSGNQPLDVNAGDRVRLQASVAEYQGTTQLSNVTQFALCGTNLPLPVVATVTLPLADNQQLERVEGMRVLFDQSLVVNEVYNLGRYGEVSLGSSRHFIGTQVALPGAAALAVTEANARDSILLDDGLTSQNPEQIPYPAPGLSASNTLRVGDSVTGLEGIMHYGFSQYRVMPTQVVNVVQSNPRQSTPELALGADLRVASFNVLNYFNGDGNGNGFPTDRGADTLSEFERQRVKIISAMHAINADVFGLMEIENDGYGSDSAINDLVSGLNQAMGAEVYAYVVPSVTQIGTDAIAVGMIYRADKITPTGDAQILSSANSPVDGNGTALFDDGKNRPMLTQSFMLNDRNDSIVVAVNHLKSKGSSCDSINDPDLFDGQGNCNLTRTRATDAIGQWLMAQYPEQKILVIGDLNAYAKENPLTQLANHGYSELNAHFGNVNSYSYMFSGESGQLDHALANQALLDNVLAITEWHINADEPRILDYNEEYKSAAQILDLYHADGFRSSDHDPVIVSLQFEIQNELPIASFDHQLNGSQLQVQSTSIDNDGDITLLEWDFGDGTIVNGTVANGETASHQYQQSGNYQVQLTVTDNKGDVVTTVKTINVLIEPTNIAPTAQIHLVNLWFMKLFISTSYDQDGFIKRQNWLFNNGRKAHGPIAFSFSRRDKAVSLTVVDNDGEKDTATLNFR</sequence>
<dbReference type="InterPro" id="IPR036691">
    <property type="entry name" value="Endo/exonu/phosph_ase_sf"/>
</dbReference>
<proteinExistence type="predicted"/>
<dbReference type="NCBIfam" id="NF033681">
    <property type="entry name" value="ExeM_NucH_DNase"/>
    <property type="match status" value="1"/>
</dbReference>
<keyword evidence="5" id="KW-1185">Reference proteome</keyword>
<dbReference type="SUPFAM" id="SSF49299">
    <property type="entry name" value="PKD domain"/>
    <property type="match status" value="1"/>
</dbReference>
<dbReference type="InterPro" id="IPR022409">
    <property type="entry name" value="PKD/Chitinase_dom"/>
</dbReference>
<dbReference type="PANTHER" id="PTHR42834">
    <property type="entry name" value="ENDONUCLEASE/EXONUCLEASE/PHOSPHATASE FAMILY PROTEIN (AFU_ORTHOLOGUE AFUA_3G09210)"/>
    <property type="match status" value="1"/>
</dbReference>
<protein>
    <submittedName>
        <fullName evidence="4">Endonuclease/exonuclease/phosphatase</fullName>
    </submittedName>
</protein>
<feature type="signal peptide" evidence="1">
    <location>
        <begin position="1"/>
        <end position="22"/>
    </location>
</feature>
<accession>Q083K8</accession>
<evidence type="ECO:0000313" key="5">
    <source>
        <dbReference type="Proteomes" id="UP000000684"/>
    </source>
</evidence>
<dbReference type="Pfam" id="PF18911">
    <property type="entry name" value="PKD_4"/>
    <property type="match status" value="1"/>
</dbReference>
<feature type="chain" id="PRO_5004166451" evidence="1">
    <location>
        <begin position="23"/>
        <end position="955"/>
    </location>
</feature>
<name>Q083K8_SHEFN</name>
<dbReference type="STRING" id="318167.Sfri_1707"/>
<dbReference type="GO" id="GO:0004527">
    <property type="term" value="F:exonuclease activity"/>
    <property type="evidence" value="ECO:0007669"/>
    <property type="project" value="UniProtKB-KW"/>
</dbReference>
<dbReference type="InterPro" id="IPR000601">
    <property type="entry name" value="PKD_dom"/>
</dbReference>
<dbReference type="PROSITE" id="PS50093">
    <property type="entry name" value="PKD"/>
    <property type="match status" value="1"/>
</dbReference>
<dbReference type="InterPro" id="IPR036415">
    <property type="entry name" value="Lamin_tail_dom_sf"/>
</dbReference>
<keyword evidence="4" id="KW-0269">Exonuclease</keyword>
<dbReference type="CDD" id="cd04486">
    <property type="entry name" value="YhcR_OBF_like"/>
    <property type="match status" value="1"/>
</dbReference>
<keyword evidence="4" id="KW-0378">Hydrolase</keyword>
<dbReference type="KEGG" id="sfr:Sfri_1707"/>
<dbReference type="Pfam" id="PF00932">
    <property type="entry name" value="LTD"/>
    <property type="match status" value="1"/>
</dbReference>
<dbReference type="SUPFAM" id="SSF56219">
    <property type="entry name" value="DNase I-like"/>
    <property type="match status" value="1"/>
</dbReference>
<dbReference type="PANTHER" id="PTHR42834:SF1">
    <property type="entry name" value="ENDONUCLEASE_EXONUCLEASE_PHOSPHATASE FAMILY PROTEIN (AFU_ORTHOLOGUE AFUA_3G09210)"/>
    <property type="match status" value="1"/>
</dbReference>
<keyword evidence="4" id="KW-0540">Nuclease</keyword>
<dbReference type="OrthoDB" id="9800417at2"/>
<dbReference type="GeneID" id="41837071"/>
<organism evidence="4 5">
    <name type="scientific">Shewanella frigidimarina (strain NCIMB 400)</name>
    <dbReference type="NCBI Taxonomy" id="318167"/>
    <lineage>
        <taxon>Bacteria</taxon>
        <taxon>Pseudomonadati</taxon>
        <taxon>Pseudomonadota</taxon>
        <taxon>Gammaproteobacteria</taxon>
        <taxon>Alteromonadales</taxon>
        <taxon>Shewanellaceae</taxon>
        <taxon>Shewanella</taxon>
    </lineage>
</organism>
<dbReference type="PROSITE" id="PS51841">
    <property type="entry name" value="LTD"/>
    <property type="match status" value="1"/>
</dbReference>
<dbReference type="RefSeq" id="WP_011637173.1">
    <property type="nucleotide sequence ID" value="NC_008345.1"/>
</dbReference>
<dbReference type="HOGENOM" id="CLU_006338_0_1_6"/>
<dbReference type="Gene3D" id="3.60.10.10">
    <property type="entry name" value="Endonuclease/exonuclease/phosphatase"/>
    <property type="match status" value="1"/>
</dbReference>
<dbReference type="SMART" id="SM00089">
    <property type="entry name" value="PKD"/>
    <property type="match status" value="1"/>
</dbReference>
<feature type="domain" description="LTD" evidence="3">
    <location>
        <begin position="14"/>
        <end position="129"/>
    </location>
</feature>
<dbReference type="SUPFAM" id="SSF74853">
    <property type="entry name" value="Lamin A/C globular tail domain"/>
    <property type="match status" value="1"/>
</dbReference>
<dbReference type="InterPro" id="IPR013783">
    <property type="entry name" value="Ig-like_fold"/>
</dbReference>
<dbReference type="CDD" id="cd00146">
    <property type="entry name" value="PKD"/>
    <property type="match status" value="1"/>
</dbReference>
<dbReference type="Gene3D" id="2.60.40.10">
    <property type="entry name" value="Immunoglobulins"/>
    <property type="match status" value="1"/>
</dbReference>
<dbReference type="CDD" id="cd10283">
    <property type="entry name" value="MnuA_DNase1-like"/>
    <property type="match status" value="1"/>
</dbReference>
<dbReference type="eggNOG" id="COG3291">
    <property type="taxonomic scope" value="Bacteria"/>
</dbReference>
<dbReference type="EMBL" id="CP000447">
    <property type="protein sequence ID" value="ABI71557.1"/>
    <property type="molecule type" value="Genomic_DNA"/>
</dbReference>
<dbReference type="Proteomes" id="UP000000684">
    <property type="component" value="Chromosome"/>
</dbReference>
<dbReference type="eggNOG" id="COG2374">
    <property type="taxonomic scope" value="Bacteria"/>
</dbReference>
<feature type="domain" description="PKD" evidence="2">
    <location>
        <begin position="816"/>
        <end position="880"/>
    </location>
</feature>
<evidence type="ECO:0000259" key="2">
    <source>
        <dbReference type="PROSITE" id="PS50093"/>
    </source>
</evidence>
<dbReference type="InterPro" id="IPR035986">
    <property type="entry name" value="PKD_dom_sf"/>
</dbReference>
<gene>
    <name evidence="4" type="ordered locus">Sfri_1707</name>
</gene>
<keyword evidence="4" id="KW-0255">Endonuclease</keyword>
<evidence type="ECO:0000259" key="3">
    <source>
        <dbReference type="PROSITE" id="PS51841"/>
    </source>
</evidence>
<dbReference type="GO" id="GO:0004519">
    <property type="term" value="F:endonuclease activity"/>
    <property type="evidence" value="ECO:0007669"/>
    <property type="project" value="UniProtKB-KW"/>
</dbReference>
<evidence type="ECO:0000256" key="1">
    <source>
        <dbReference type="SAM" id="SignalP"/>
    </source>
</evidence>
<reference evidence="4 5" key="1">
    <citation type="submission" date="2006-08" db="EMBL/GenBank/DDBJ databases">
        <title>Complete sequence of Shewanella frigidimarina NCIMB 400.</title>
        <authorList>
            <consortium name="US DOE Joint Genome Institute"/>
            <person name="Copeland A."/>
            <person name="Lucas S."/>
            <person name="Lapidus A."/>
            <person name="Barry K."/>
            <person name="Detter J.C."/>
            <person name="Glavina del Rio T."/>
            <person name="Hammon N."/>
            <person name="Israni S."/>
            <person name="Dalin E."/>
            <person name="Tice H."/>
            <person name="Pitluck S."/>
            <person name="Fredrickson J.K."/>
            <person name="Kolker E."/>
            <person name="McCuel L.A."/>
            <person name="DiChristina T."/>
            <person name="Nealson K.H."/>
            <person name="Newman D."/>
            <person name="Tiedje J.M."/>
            <person name="Zhou J."/>
            <person name="Romine M.F."/>
            <person name="Culley D.E."/>
            <person name="Serres M."/>
            <person name="Chertkov O."/>
            <person name="Brettin T."/>
            <person name="Bruce D."/>
            <person name="Han C."/>
            <person name="Tapia R."/>
            <person name="Gilna P."/>
            <person name="Schmutz J."/>
            <person name="Larimer F."/>
            <person name="Land M."/>
            <person name="Hauser L."/>
            <person name="Kyrpides N."/>
            <person name="Mikhailova N."/>
            <person name="Richardson P."/>
        </authorList>
    </citation>
    <scope>NUCLEOTIDE SEQUENCE [LARGE SCALE GENOMIC DNA]</scope>
    <source>
        <strain evidence="4 5">NCIMB 400</strain>
    </source>
</reference>
<dbReference type="AlphaFoldDB" id="Q083K8"/>